<dbReference type="InterPro" id="IPR005068">
    <property type="entry name" value="Phage_lambda_Stf-r2"/>
</dbReference>
<organism evidence="5 6">
    <name type="scientific">Xenorhabdus beddingii</name>
    <dbReference type="NCBI Taxonomy" id="40578"/>
    <lineage>
        <taxon>Bacteria</taxon>
        <taxon>Pseudomonadati</taxon>
        <taxon>Pseudomonadota</taxon>
        <taxon>Gammaproteobacteria</taxon>
        <taxon>Enterobacterales</taxon>
        <taxon>Morganellaceae</taxon>
        <taxon>Xenorhabdus</taxon>
    </lineage>
</organism>
<evidence type="ECO:0000256" key="3">
    <source>
        <dbReference type="SAM" id="Coils"/>
    </source>
</evidence>
<dbReference type="Proteomes" id="UP000194204">
    <property type="component" value="Unassembled WGS sequence"/>
</dbReference>
<feature type="coiled-coil region" evidence="3">
    <location>
        <begin position="360"/>
        <end position="387"/>
    </location>
</feature>
<dbReference type="Pfam" id="PF12571">
    <property type="entry name" value="Phage_tail_fib"/>
    <property type="match status" value="1"/>
</dbReference>
<evidence type="ECO:0000256" key="2">
    <source>
        <dbReference type="ARBA" id="ARBA00022581"/>
    </source>
</evidence>
<dbReference type="GO" id="GO:0019062">
    <property type="term" value="P:virion attachment to host cell"/>
    <property type="evidence" value="ECO:0007669"/>
    <property type="project" value="InterPro"/>
</dbReference>
<protein>
    <submittedName>
        <fullName evidence="5">Tail protein</fullName>
    </submittedName>
</protein>
<keyword evidence="2" id="KW-0945">Host-virus interaction</keyword>
<keyword evidence="6" id="KW-1185">Reference proteome</keyword>
<evidence type="ECO:0000313" key="6">
    <source>
        <dbReference type="Proteomes" id="UP000194204"/>
    </source>
</evidence>
<dbReference type="GO" id="GO:0046718">
    <property type="term" value="P:symbiont entry into host cell"/>
    <property type="evidence" value="ECO:0007669"/>
    <property type="project" value="InterPro"/>
</dbReference>
<proteinExistence type="predicted"/>
<dbReference type="InterPro" id="IPR051934">
    <property type="entry name" value="Phage_Tail_Fiber_Structural"/>
</dbReference>
<gene>
    <name evidence="5" type="ORF">Xbed_00348</name>
</gene>
<evidence type="ECO:0000259" key="4">
    <source>
        <dbReference type="Pfam" id="PF12571"/>
    </source>
</evidence>
<evidence type="ECO:0000313" key="5">
    <source>
        <dbReference type="EMBL" id="OTA21601.1"/>
    </source>
</evidence>
<name>A0A1Y2SR66_9GAMM</name>
<reference evidence="5 6" key="1">
    <citation type="submission" date="2017-01" db="EMBL/GenBank/DDBJ databases">
        <title>Deconstructing symbiosis and pathogenesis requirements using a combined genomic-metabolomic approach.</title>
        <authorList>
            <person name="Tobias N.J."/>
            <person name="Wolff H."/>
            <person name="Djahanschiri B."/>
            <person name="Ebersberger I."/>
            <person name="Bode H.B."/>
        </authorList>
    </citation>
    <scope>NUCLEOTIDE SEQUENCE [LARGE SCALE GENOMIC DNA]</scope>
    <source>
        <strain evidence="5 6">DSM 4764</strain>
    </source>
</reference>
<accession>A0A1Y2SR66</accession>
<comment type="subcellular location">
    <subcellularLocation>
        <location evidence="1">Virion</location>
    </subcellularLocation>
</comment>
<feature type="domain" description="Phage tail fibre protein N-terminal" evidence="4">
    <location>
        <begin position="1"/>
        <end position="120"/>
    </location>
</feature>
<dbReference type="Pfam" id="PF03406">
    <property type="entry name" value="Phage_fiber_2"/>
    <property type="match status" value="1"/>
</dbReference>
<dbReference type="EMBL" id="MUBK01000002">
    <property type="protein sequence ID" value="OTA21601.1"/>
    <property type="molecule type" value="Genomic_DNA"/>
</dbReference>
<dbReference type="InterPro" id="IPR022225">
    <property type="entry name" value="Phage_tail_fibre_N"/>
</dbReference>
<evidence type="ECO:0000256" key="1">
    <source>
        <dbReference type="ARBA" id="ARBA00004328"/>
    </source>
</evidence>
<dbReference type="PANTHER" id="PTHR35191">
    <property type="entry name" value="PROPHAGE SIDE TAIL FIBER PROTEIN HOMOLOG STFQ-RELATED"/>
    <property type="match status" value="1"/>
</dbReference>
<dbReference type="STRING" id="40578.Xbed_00348"/>
<sequence length="1310" mass="141264">MSTKYFALLTDAGTNKLEQASSSGNKLEITHMAVGDGGGNLPTPDAGQSKLINEKHRAEIDALTIDPKNPNQIIAEQVLPEGGGDWWVREMGLFDKNGTLIAVGNCADIYKSESQEQAVRMALTVDDDNLTDLISGLVSSLATRKFVKERIKEHTKSREHPDATLKEKGLIALSNAVNSDSEAHAATPKAVKAAYELARQANELTNQTNETVNSIISTNRYVPSTRKINGKQLSKDIELTAADVRAYDKLQTDSLVDEAKKLANTASDTANTKVPLARKINGKELVTDITLTALDVNAYSRQDTDRLIETVDKSANTANQNAIAALKQAENNVPQTRKINNKELITDIQLTAEDIDTYDRKEIEDRINIVQQSADKASKEANNAAQQTETKVPLTRKINDKELSTDIELNAADVGTYTKAEIDGHISQVNILAENANNTANTAIQHADTKVPLARKINGKELLSDIELHSVDVGAYGKEETDGIIKDVRIQIDNVNNLAEQANSNAAAAITDAGTKVPLARKINGKELSADIELTAADIGTYNKVEIDARIDEVDKLAETANHTANTAIQNADNRVPLARRINGKELSADIELTAADVGTYDKVEIDDRIGKVNTLAETANTHATAAIDTANTKVPLTRKINGKELSADIELVASDIDAYNKGEADAQIKEVRTLAEHADQLADAAAKNADGRVPLARKVNGKELSADIELIAADVGTYDKVEIDDRIGKVNTLAETANTHATAAIDTANTKVPLTRKINDKELSADIELAASDVHAYNKKETDDFISGVKAQIDDVQQLADTANDHAKAATEKADNRVPLTRKVNGKELAADILLTAADIDAYNKEETDAHIKDVRVLADTASQNANDALQSAGNKVPLTRKVNGKELLTDIELNAADIGTYNQAEIDDRIGIVDKLADTANKTANSAIQNADSRVPLTRKVNGQELSVDIQLTAADIGTYNKVEISENIGKVEKLADTANKTANSAMQNAEGRVPSTRKVNGRELSTDIALTATDVDTYNKADINILIDEVKELANNANNNTDNKVPLTRTVNGKALLSDIKLTASDINAYTKGEVDSRVEEIKELANTANNNADGRVPLTRTVNGKALLSDIKLTASDVGAYSRADVDTRISKVDTLANNANTLAIAAKADAENRLEKSKNGADIPDKQAFVRNLGLGELVGLDIESRRVEDKHTIIKLGEIFLLNGQVSGSEPIGEFNSSVINGVTYYTHFYKIKLPTTLPNGIISCQANIVGDNFDNQHPGYLADVKTQRDNPDGVGLSKDTVTLSVTTPQTGWVPNFYYQVVGY</sequence>
<keyword evidence="3" id="KW-0175">Coiled coil</keyword>
<dbReference type="RefSeq" id="WP_244182385.1">
    <property type="nucleotide sequence ID" value="NZ_CAWNHF010000112.1"/>
</dbReference>
<comment type="caution">
    <text evidence="5">The sequence shown here is derived from an EMBL/GenBank/DDBJ whole genome shotgun (WGS) entry which is preliminary data.</text>
</comment>
<dbReference type="PANTHER" id="PTHR35191:SF1">
    <property type="entry name" value="PROPHAGE SIDE TAIL FIBER PROTEIN HOMOLOG STFQ-RELATED"/>
    <property type="match status" value="1"/>
</dbReference>